<gene>
    <name evidence="1" type="ORF">LMG28138_03448</name>
</gene>
<dbReference type="RefSeq" id="WP_175105962.1">
    <property type="nucleotide sequence ID" value="NZ_CADIKM010000016.1"/>
</dbReference>
<evidence type="ECO:0000313" key="2">
    <source>
        <dbReference type="Proteomes" id="UP000494115"/>
    </source>
</evidence>
<dbReference type="AlphaFoldDB" id="A0A6S7BA16"/>
<sequence>MSTLEALHSILHDRDAPEIIRNHITDVVQYALRNRGGFFTDKELRWFAEWDDTRIPIAANKLLNAAAAKE</sequence>
<organism evidence="1 2">
    <name type="scientific">Pararobbsia alpina</name>
    <dbReference type="NCBI Taxonomy" id="621374"/>
    <lineage>
        <taxon>Bacteria</taxon>
        <taxon>Pseudomonadati</taxon>
        <taxon>Pseudomonadota</taxon>
        <taxon>Betaproteobacteria</taxon>
        <taxon>Burkholderiales</taxon>
        <taxon>Burkholderiaceae</taxon>
        <taxon>Pararobbsia</taxon>
    </lineage>
</organism>
<dbReference type="EMBL" id="CADIKM010000016">
    <property type="protein sequence ID" value="CAB3792911.1"/>
    <property type="molecule type" value="Genomic_DNA"/>
</dbReference>
<reference evidence="1 2" key="1">
    <citation type="submission" date="2020-04" db="EMBL/GenBank/DDBJ databases">
        <authorList>
            <person name="De Canck E."/>
        </authorList>
    </citation>
    <scope>NUCLEOTIDE SEQUENCE [LARGE SCALE GENOMIC DNA]</scope>
    <source>
        <strain evidence="1 2">LMG 28138</strain>
    </source>
</reference>
<proteinExistence type="predicted"/>
<name>A0A6S7BA16_9BURK</name>
<keyword evidence="2" id="KW-1185">Reference proteome</keyword>
<evidence type="ECO:0000313" key="1">
    <source>
        <dbReference type="EMBL" id="CAB3792911.1"/>
    </source>
</evidence>
<protein>
    <submittedName>
        <fullName evidence="1">Uncharacterized protein</fullName>
    </submittedName>
</protein>
<dbReference type="Proteomes" id="UP000494115">
    <property type="component" value="Unassembled WGS sequence"/>
</dbReference>
<accession>A0A6S7BA16</accession>